<feature type="compositionally biased region" description="Basic and acidic residues" evidence="6">
    <location>
        <begin position="24"/>
        <end position="33"/>
    </location>
</feature>
<feature type="transmembrane region" description="Helical" evidence="7">
    <location>
        <begin position="185"/>
        <end position="208"/>
    </location>
</feature>
<dbReference type="Gene3D" id="1.20.1250.20">
    <property type="entry name" value="MFS general substrate transporter like domains"/>
    <property type="match status" value="1"/>
</dbReference>
<organism evidence="9 10">
    <name type="scientific">Kwoniella europaea PYCC6329</name>
    <dbReference type="NCBI Taxonomy" id="1423913"/>
    <lineage>
        <taxon>Eukaryota</taxon>
        <taxon>Fungi</taxon>
        <taxon>Dikarya</taxon>
        <taxon>Basidiomycota</taxon>
        <taxon>Agaricomycotina</taxon>
        <taxon>Tremellomycetes</taxon>
        <taxon>Tremellales</taxon>
        <taxon>Cryptococcaceae</taxon>
        <taxon>Kwoniella</taxon>
    </lineage>
</organism>
<accession>A0AAX4KW05</accession>
<dbReference type="GeneID" id="91107374"/>
<dbReference type="AlphaFoldDB" id="A0AAX4KW05"/>
<evidence type="ECO:0000259" key="8">
    <source>
        <dbReference type="PROSITE" id="PS50850"/>
    </source>
</evidence>
<dbReference type="InterPro" id="IPR011701">
    <property type="entry name" value="MFS"/>
</dbReference>
<sequence>MTPAEDLAEMMDPKPITRDPSNNDEGKETKDGIEEASSTVTSEKIPDEDVMAIPQDSIIVQSLALSRVQKIMLGGTISVTHFMMSLSVGSGLLIIPVMADYYNVSVLAVQWVTSAYQLAYLVSEIFHSIPRVYWICIEPDWISGLLVSGRLADLYGRRKVYLLGMLVSTIANIVSGVISNRIALTVFRAIAGLGLSISAPAGFGIIGITFRQEPSRTMAFAALGVGTPLGAVVGEVVGGLIAGTTKKGWQYLFILILPIITGIIYIPSDDKIAPPRDPLTGIPVGTGEE</sequence>
<dbReference type="PROSITE" id="PS00216">
    <property type="entry name" value="SUGAR_TRANSPORT_1"/>
    <property type="match status" value="1"/>
</dbReference>
<dbReference type="InterPro" id="IPR036259">
    <property type="entry name" value="MFS_trans_sf"/>
</dbReference>
<evidence type="ECO:0000256" key="5">
    <source>
        <dbReference type="ARBA" id="ARBA00023136"/>
    </source>
</evidence>
<dbReference type="PANTHER" id="PTHR42718">
    <property type="entry name" value="MAJOR FACILITATOR SUPERFAMILY MULTIDRUG TRANSPORTER MFSC"/>
    <property type="match status" value="1"/>
</dbReference>
<reference evidence="9 10" key="1">
    <citation type="submission" date="2024-01" db="EMBL/GenBank/DDBJ databases">
        <title>Comparative genomics of Cryptococcus and Kwoniella reveals pathogenesis evolution and contrasting modes of karyotype evolution via chromosome fusion or intercentromeric recombination.</title>
        <authorList>
            <person name="Coelho M.A."/>
            <person name="David-Palma M."/>
            <person name="Shea T."/>
            <person name="Bowers K."/>
            <person name="McGinley-Smith S."/>
            <person name="Mohammad A.W."/>
            <person name="Gnirke A."/>
            <person name="Yurkov A.M."/>
            <person name="Nowrousian M."/>
            <person name="Sun S."/>
            <person name="Cuomo C.A."/>
            <person name="Heitman J."/>
        </authorList>
    </citation>
    <scope>NUCLEOTIDE SEQUENCE [LARGE SCALE GENOMIC DNA]</scope>
    <source>
        <strain evidence="9 10">PYCC6329</strain>
    </source>
</reference>
<dbReference type="KEGG" id="ker:91107374"/>
<dbReference type="GO" id="GO:0022857">
    <property type="term" value="F:transmembrane transporter activity"/>
    <property type="evidence" value="ECO:0007669"/>
    <property type="project" value="InterPro"/>
</dbReference>
<protein>
    <recommendedName>
        <fullName evidence="8">Major facilitator superfamily (MFS) profile domain-containing protein</fullName>
    </recommendedName>
</protein>
<evidence type="ECO:0000256" key="3">
    <source>
        <dbReference type="ARBA" id="ARBA00022692"/>
    </source>
</evidence>
<keyword evidence="3 7" id="KW-0812">Transmembrane</keyword>
<evidence type="ECO:0000256" key="4">
    <source>
        <dbReference type="ARBA" id="ARBA00022989"/>
    </source>
</evidence>
<dbReference type="RefSeq" id="XP_066088404.1">
    <property type="nucleotide sequence ID" value="XM_066232307.1"/>
</dbReference>
<keyword evidence="4 7" id="KW-1133">Transmembrane helix</keyword>
<feature type="transmembrane region" description="Helical" evidence="7">
    <location>
        <begin position="160"/>
        <end position="179"/>
    </location>
</feature>
<evidence type="ECO:0000313" key="9">
    <source>
        <dbReference type="EMBL" id="WWD10437.1"/>
    </source>
</evidence>
<dbReference type="Proteomes" id="UP001358614">
    <property type="component" value="Chromosome 3"/>
</dbReference>
<dbReference type="PROSITE" id="PS50850">
    <property type="entry name" value="MFS"/>
    <property type="match status" value="1"/>
</dbReference>
<dbReference type="InterPro" id="IPR005829">
    <property type="entry name" value="Sugar_transporter_CS"/>
</dbReference>
<keyword evidence="5 7" id="KW-0472">Membrane</keyword>
<gene>
    <name evidence="9" type="ORF">V865_008573</name>
</gene>
<comment type="subcellular location">
    <subcellularLocation>
        <location evidence="1">Membrane</location>
        <topology evidence="1">Multi-pass membrane protein</topology>
    </subcellularLocation>
</comment>
<feature type="transmembrane region" description="Helical" evidence="7">
    <location>
        <begin position="220"/>
        <end position="242"/>
    </location>
</feature>
<proteinExistence type="predicted"/>
<evidence type="ECO:0000256" key="1">
    <source>
        <dbReference type="ARBA" id="ARBA00004141"/>
    </source>
</evidence>
<evidence type="ECO:0000256" key="6">
    <source>
        <dbReference type="SAM" id="MobiDB-lite"/>
    </source>
</evidence>
<feature type="transmembrane region" description="Helical" evidence="7">
    <location>
        <begin position="71"/>
        <end position="95"/>
    </location>
</feature>
<feature type="domain" description="Major facilitator superfamily (MFS) profile" evidence="8">
    <location>
        <begin position="73"/>
        <end position="289"/>
    </location>
</feature>
<feature type="region of interest" description="Disordered" evidence="6">
    <location>
        <begin position="1"/>
        <end position="41"/>
    </location>
</feature>
<dbReference type="PANTHER" id="PTHR42718:SF9">
    <property type="entry name" value="MAJOR FACILITATOR SUPERFAMILY MULTIDRUG TRANSPORTER MFSC"/>
    <property type="match status" value="1"/>
</dbReference>
<name>A0AAX4KW05_9TREE</name>
<feature type="transmembrane region" description="Helical" evidence="7">
    <location>
        <begin position="248"/>
        <end position="266"/>
    </location>
</feature>
<keyword evidence="2" id="KW-0813">Transport</keyword>
<evidence type="ECO:0000256" key="2">
    <source>
        <dbReference type="ARBA" id="ARBA00022448"/>
    </source>
</evidence>
<dbReference type="InterPro" id="IPR020846">
    <property type="entry name" value="MFS_dom"/>
</dbReference>
<keyword evidence="10" id="KW-1185">Reference proteome</keyword>
<dbReference type="Pfam" id="PF07690">
    <property type="entry name" value="MFS_1"/>
    <property type="match status" value="1"/>
</dbReference>
<dbReference type="SUPFAM" id="SSF103473">
    <property type="entry name" value="MFS general substrate transporter"/>
    <property type="match status" value="2"/>
</dbReference>
<evidence type="ECO:0000313" key="10">
    <source>
        <dbReference type="Proteomes" id="UP001358614"/>
    </source>
</evidence>
<dbReference type="GO" id="GO:0016020">
    <property type="term" value="C:membrane"/>
    <property type="evidence" value="ECO:0007669"/>
    <property type="project" value="UniProtKB-SubCell"/>
</dbReference>
<dbReference type="EMBL" id="CP144091">
    <property type="protein sequence ID" value="WWD10437.1"/>
    <property type="molecule type" value="Genomic_DNA"/>
</dbReference>
<evidence type="ECO:0000256" key="7">
    <source>
        <dbReference type="SAM" id="Phobius"/>
    </source>
</evidence>